<evidence type="ECO:0000313" key="2">
    <source>
        <dbReference type="EMBL" id="KAK6620210.1"/>
    </source>
</evidence>
<feature type="region of interest" description="Disordered" evidence="1">
    <location>
        <begin position="60"/>
        <end position="95"/>
    </location>
</feature>
<name>A0ABR1AIK5_POLSC</name>
<protein>
    <submittedName>
        <fullName evidence="2">Uncharacterized protein</fullName>
    </submittedName>
</protein>
<dbReference type="Proteomes" id="UP001359485">
    <property type="component" value="Unassembled WGS sequence"/>
</dbReference>
<evidence type="ECO:0000256" key="1">
    <source>
        <dbReference type="SAM" id="MobiDB-lite"/>
    </source>
</evidence>
<reference evidence="2 3" key="1">
    <citation type="submission" date="2023-09" db="EMBL/GenBank/DDBJ databases">
        <title>Genomes of two closely related lineages of the louse Polyplax serrata with different host specificities.</title>
        <authorList>
            <person name="Martinu J."/>
            <person name="Tarabai H."/>
            <person name="Stefka J."/>
            <person name="Hypsa V."/>
        </authorList>
    </citation>
    <scope>NUCLEOTIDE SEQUENCE [LARGE SCALE GENOMIC DNA]</scope>
    <source>
        <strain evidence="2">98ZLc_SE</strain>
    </source>
</reference>
<sequence length="219" mass="24687">MLFSEEETESTAKDEACTAGVTDAIKQENTASIMGEVQGTKNHIKEEAQDTTDTVLQSLKKERQDTTKEEAPTDTVKEKVRKEAAEKTIPAETVKTPGTTFAAKEQEKRQGLNSSSRYCSDCRKRCGKKYIISVGDCRWQSRVAKDNNEEWKKSTWDDVKAERSRKTSQRMNDSLICSVLIAGLDEPQNYKDHQPSLSTGSYLSHVTHDEVILRFSDEN</sequence>
<accession>A0ABR1AIK5</accession>
<comment type="caution">
    <text evidence="2">The sequence shown here is derived from an EMBL/GenBank/DDBJ whole genome shotgun (WGS) entry which is preliminary data.</text>
</comment>
<gene>
    <name evidence="2" type="ORF">RUM44_006611</name>
</gene>
<organism evidence="2 3">
    <name type="scientific">Polyplax serrata</name>
    <name type="common">Common mouse louse</name>
    <dbReference type="NCBI Taxonomy" id="468196"/>
    <lineage>
        <taxon>Eukaryota</taxon>
        <taxon>Metazoa</taxon>
        <taxon>Ecdysozoa</taxon>
        <taxon>Arthropoda</taxon>
        <taxon>Hexapoda</taxon>
        <taxon>Insecta</taxon>
        <taxon>Pterygota</taxon>
        <taxon>Neoptera</taxon>
        <taxon>Paraneoptera</taxon>
        <taxon>Psocodea</taxon>
        <taxon>Troctomorpha</taxon>
        <taxon>Phthiraptera</taxon>
        <taxon>Anoplura</taxon>
        <taxon>Polyplacidae</taxon>
        <taxon>Polyplax</taxon>
    </lineage>
</organism>
<feature type="compositionally biased region" description="Basic and acidic residues" evidence="1">
    <location>
        <begin position="60"/>
        <end position="86"/>
    </location>
</feature>
<dbReference type="EMBL" id="JAWJWF010000048">
    <property type="protein sequence ID" value="KAK6620210.1"/>
    <property type="molecule type" value="Genomic_DNA"/>
</dbReference>
<proteinExistence type="predicted"/>
<keyword evidence="3" id="KW-1185">Reference proteome</keyword>
<evidence type="ECO:0000313" key="3">
    <source>
        <dbReference type="Proteomes" id="UP001359485"/>
    </source>
</evidence>